<dbReference type="PANTHER" id="PTHR28234:SF1">
    <property type="entry name" value="NUCLEAR CONTROL OF ATPASE PROTEIN 2"/>
    <property type="match status" value="1"/>
</dbReference>
<gene>
    <name evidence="7" type="ORF">CDD81_3885</name>
</gene>
<name>A0A2C5XAK4_9HYPO</name>
<evidence type="ECO:0000313" key="7">
    <source>
        <dbReference type="EMBL" id="PHH64819.1"/>
    </source>
</evidence>
<dbReference type="GO" id="GO:0005741">
    <property type="term" value="C:mitochondrial outer membrane"/>
    <property type="evidence" value="ECO:0007669"/>
    <property type="project" value="TreeGrafter"/>
</dbReference>
<evidence type="ECO:0000256" key="4">
    <source>
        <dbReference type="ARBA" id="ARBA00023128"/>
    </source>
</evidence>
<evidence type="ECO:0000256" key="6">
    <source>
        <dbReference type="SAM" id="Phobius"/>
    </source>
</evidence>
<keyword evidence="8" id="KW-1185">Reference proteome</keyword>
<dbReference type="Proteomes" id="UP000226192">
    <property type="component" value="Unassembled WGS sequence"/>
</dbReference>
<evidence type="ECO:0000313" key="8">
    <source>
        <dbReference type="Proteomes" id="UP000226192"/>
    </source>
</evidence>
<evidence type="ECO:0000256" key="5">
    <source>
        <dbReference type="ARBA" id="ARBA00023136"/>
    </source>
</evidence>
<dbReference type="EMBL" id="NJET01000025">
    <property type="protein sequence ID" value="PHH64819.1"/>
    <property type="molecule type" value="Genomic_DNA"/>
</dbReference>
<accession>A0A2C5XAK4</accession>
<evidence type="ECO:0000256" key="1">
    <source>
        <dbReference type="ARBA" id="ARBA00004225"/>
    </source>
</evidence>
<evidence type="ECO:0008006" key="9">
    <source>
        <dbReference type="Google" id="ProtNLM"/>
    </source>
</evidence>
<dbReference type="Pfam" id="PF08637">
    <property type="entry name" value="NCA2"/>
    <property type="match status" value="1"/>
</dbReference>
<keyword evidence="2 6" id="KW-0812">Transmembrane</keyword>
<sequence length="656" mass="74976">MSLISDFIQQLDVYVDSIPVVDNNDSSSDELEHSRPDDASAERVDELIRIAKALSTSSSRPLLPACRIRSLLLQSGLCTDYRLLTNVNQDLDRTRPVGSEVRFEWIMLIKASLQVYGLTMSMMIDHSQVFKDDFCYWDQLATSYKSCCLFALQTFPWRFWRRCSDAFAVSSLGRRFSVWTLPRLTHDIFGTLRSLRRFVYNCIQPRIPIFIHNRVLSSPAICRLEAYEQRSQSKKLGGFSSISLGMLISDCFQFNDKKVGACRTLRELATVVMRSLAALQAIIGEAYNPEMTLDDFESLLINREVCEIEIALNDRHPLDITGNCGSRLLHFIDVTIPDMERKMNRHRDSCGKPPHIIRWWLPMLIGVVSSTTAMHMLANRHEEVTQYMVECGRTVRGFWSNWVVEPGRQVLKTIRHDETSDIAIMSRDSLKADRESLERMVVDFAHDNPKFVSELGAGVSEADIAQLRQNVARGDVTPVLRAYERDLRRPFTGVVRGGLVRSLLIQVQKTKVDLEVAMTGIDSLLKSQELVFGLVGLTPGIFISAGVARYIYGLFGGRAWLRREKRVDETRRVLHAMDCILTESYQDRDARVLSYEDHGRLVYEAYRLRALAGRVLPADAARDLFIDLHDLARPNTIKVQARVLNRIRWTYGKWLT</sequence>
<dbReference type="OrthoDB" id="413313at2759"/>
<comment type="subcellular location">
    <subcellularLocation>
        <location evidence="1">Mitochondrion membrane</location>
        <topology evidence="1">Multi-pass membrane protein</topology>
    </subcellularLocation>
</comment>
<organism evidence="7 8">
    <name type="scientific">Ophiocordyceps australis</name>
    <dbReference type="NCBI Taxonomy" id="1399860"/>
    <lineage>
        <taxon>Eukaryota</taxon>
        <taxon>Fungi</taxon>
        <taxon>Dikarya</taxon>
        <taxon>Ascomycota</taxon>
        <taxon>Pezizomycotina</taxon>
        <taxon>Sordariomycetes</taxon>
        <taxon>Hypocreomycetidae</taxon>
        <taxon>Hypocreales</taxon>
        <taxon>Ophiocordycipitaceae</taxon>
        <taxon>Ophiocordyceps</taxon>
    </lineage>
</organism>
<evidence type="ECO:0000256" key="2">
    <source>
        <dbReference type="ARBA" id="ARBA00022692"/>
    </source>
</evidence>
<evidence type="ECO:0000256" key="3">
    <source>
        <dbReference type="ARBA" id="ARBA00022989"/>
    </source>
</evidence>
<protein>
    <recommendedName>
        <fullName evidence="9">Nuclear control of ATPase protein 2</fullName>
    </recommendedName>
</protein>
<proteinExistence type="predicted"/>
<comment type="caution">
    <text evidence="7">The sequence shown here is derived from an EMBL/GenBank/DDBJ whole genome shotgun (WGS) entry which is preliminary data.</text>
</comment>
<dbReference type="STRING" id="1399860.A0A2C5XAK4"/>
<dbReference type="PANTHER" id="PTHR28234">
    <property type="entry name" value="NUCLEAR CONTROL OF ATPASE PROTEIN 2"/>
    <property type="match status" value="1"/>
</dbReference>
<keyword evidence="5 6" id="KW-0472">Membrane</keyword>
<keyword evidence="4" id="KW-0496">Mitochondrion</keyword>
<dbReference type="AlphaFoldDB" id="A0A2C5XAK4"/>
<keyword evidence="3 6" id="KW-1133">Transmembrane helix</keyword>
<feature type="transmembrane region" description="Helical" evidence="6">
    <location>
        <begin position="530"/>
        <end position="552"/>
    </location>
</feature>
<dbReference type="InterPro" id="IPR013946">
    <property type="entry name" value="NCA2-like"/>
</dbReference>
<reference evidence="7 8" key="1">
    <citation type="submission" date="2017-06" db="EMBL/GenBank/DDBJ databases">
        <title>Ant-infecting Ophiocordyceps genomes reveal a high diversity of potential behavioral manipulation genes and a possible major role for enterotoxins.</title>
        <authorList>
            <person name="De Bekker C."/>
            <person name="Evans H.C."/>
            <person name="Brachmann A."/>
            <person name="Hughes D.P."/>
        </authorList>
    </citation>
    <scope>NUCLEOTIDE SEQUENCE [LARGE SCALE GENOMIC DNA]</scope>
    <source>
        <strain evidence="7 8">Map64</strain>
    </source>
</reference>